<reference evidence="4" key="1">
    <citation type="submission" date="2015-07" db="EMBL/GenBank/DDBJ databases">
        <title>Transcriptome Assembly of Anthurium amnicola.</title>
        <authorList>
            <person name="Suzuki J."/>
        </authorList>
    </citation>
    <scope>NUCLEOTIDE SEQUENCE</scope>
</reference>
<evidence type="ECO:0000256" key="2">
    <source>
        <dbReference type="SAM" id="MobiDB-lite"/>
    </source>
</evidence>
<keyword evidence="4" id="KW-0560">Oxidoreductase</keyword>
<feature type="region of interest" description="Disordered" evidence="2">
    <location>
        <begin position="1"/>
        <end position="24"/>
    </location>
</feature>
<dbReference type="Gene3D" id="1.25.40.10">
    <property type="entry name" value="Tetratricopeptide repeat domain"/>
    <property type="match status" value="1"/>
</dbReference>
<protein>
    <submittedName>
        <fullName evidence="4">Catalase-peroxidase</fullName>
    </submittedName>
</protein>
<feature type="transmembrane region" description="Helical" evidence="3">
    <location>
        <begin position="387"/>
        <end position="404"/>
    </location>
</feature>
<dbReference type="GO" id="GO:0009535">
    <property type="term" value="C:chloroplast thylakoid membrane"/>
    <property type="evidence" value="ECO:0007669"/>
    <property type="project" value="TreeGrafter"/>
</dbReference>
<dbReference type="SUPFAM" id="SSF48452">
    <property type="entry name" value="TPR-like"/>
    <property type="match status" value="1"/>
</dbReference>
<evidence type="ECO:0000313" key="4">
    <source>
        <dbReference type="EMBL" id="JAT58300.1"/>
    </source>
</evidence>
<dbReference type="EMBL" id="GDJX01009636">
    <property type="protein sequence ID" value="JAT58300.1"/>
    <property type="molecule type" value="Transcribed_RNA"/>
</dbReference>
<dbReference type="InterPro" id="IPR011990">
    <property type="entry name" value="TPR-like_helical_dom_sf"/>
</dbReference>
<dbReference type="InterPro" id="IPR019734">
    <property type="entry name" value="TPR_rpt"/>
</dbReference>
<proteinExistence type="predicted"/>
<sequence length="406" mass="44716">KREDGSGRRRRGSRPPGGGGEGGRSAMAVVVLLGNLLPLTETAFARSSLSPLDQLRNSSGSSSSKGRLCPHQEAAFTWPRREPCASTTTASTSAAPFFASISAGSTGRSCCGCCFGDGENRYGSPLSAAWRLCSAGKFRPGAANFAGGGFGGGGETDDDEDGSVDWEEQLRSSLKDLEEMKELERRAEELRSRVMGEEGGEDGESEEEKRNRVRKELEKLAKEQAERRETAKLMFEIGQKAYGKGMYARAIEFLEGALTIIPRPTLLGGEIQIWLAMAYEANNRHRDCIALYKQLEKKHPSVSIRRQAAELRYILQAPKLKITKDEMVTIPLIGSSYDRYAGTWSDKNKNRDQRGKVITTNQPSPSKDFWGDFVVWRPPADWEKSRAFWFGVTFLLALVGVALLQS</sequence>
<feature type="region of interest" description="Disordered" evidence="2">
    <location>
        <begin position="188"/>
        <end position="212"/>
    </location>
</feature>
<name>A0A1D1YUN0_9ARAE</name>
<evidence type="ECO:0000256" key="3">
    <source>
        <dbReference type="SAM" id="Phobius"/>
    </source>
</evidence>
<evidence type="ECO:0000256" key="1">
    <source>
        <dbReference type="PROSITE-ProRule" id="PRU00339"/>
    </source>
</evidence>
<dbReference type="PANTHER" id="PTHR36761">
    <property type="entry name" value="ORF03 PROTEIN"/>
    <property type="match status" value="1"/>
</dbReference>
<keyword evidence="3" id="KW-0472">Membrane</keyword>
<keyword evidence="4" id="KW-0575">Peroxidase</keyword>
<organism evidence="4">
    <name type="scientific">Anthurium amnicola</name>
    <dbReference type="NCBI Taxonomy" id="1678845"/>
    <lineage>
        <taxon>Eukaryota</taxon>
        <taxon>Viridiplantae</taxon>
        <taxon>Streptophyta</taxon>
        <taxon>Embryophyta</taxon>
        <taxon>Tracheophyta</taxon>
        <taxon>Spermatophyta</taxon>
        <taxon>Magnoliopsida</taxon>
        <taxon>Liliopsida</taxon>
        <taxon>Araceae</taxon>
        <taxon>Pothoideae</taxon>
        <taxon>Potheae</taxon>
        <taxon>Anthurium</taxon>
    </lineage>
</organism>
<accession>A0A1D1YUN0</accession>
<dbReference type="PANTHER" id="PTHR36761:SF2">
    <property type="entry name" value="ORF03 PROTEIN"/>
    <property type="match status" value="1"/>
</dbReference>
<keyword evidence="3" id="KW-1133">Transmembrane helix</keyword>
<feature type="repeat" description="TPR" evidence="1">
    <location>
        <begin position="231"/>
        <end position="264"/>
    </location>
</feature>
<dbReference type="GO" id="GO:0004601">
    <property type="term" value="F:peroxidase activity"/>
    <property type="evidence" value="ECO:0007669"/>
    <property type="project" value="UniProtKB-KW"/>
</dbReference>
<dbReference type="AlphaFoldDB" id="A0A1D1YUN0"/>
<gene>
    <name evidence="4" type="primary">katG_8</name>
    <name evidence="4" type="ORF">g.50038</name>
</gene>
<keyword evidence="3" id="KW-0812">Transmembrane</keyword>
<feature type="non-terminal residue" evidence="4">
    <location>
        <position position="1"/>
    </location>
</feature>
<dbReference type="PROSITE" id="PS50005">
    <property type="entry name" value="TPR"/>
    <property type="match status" value="1"/>
</dbReference>
<keyword evidence="1" id="KW-0802">TPR repeat</keyword>